<gene>
    <name evidence="3" type="ORF">A1O9_11828</name>
</gene>
<evidence type="ECO:0000313" key="4">
    <source>
        <dbReference type="Proteomes" id="UP000027920"/>
    </source>
</evidence>
<dbReference type="RefSeq" id="XP_013254791.1">
    <property type="nucleotide sequence ID" value="XM_013399337.1"/>
</dbReference>
<dbReference type="CDD" id="cd14688">
    <property type="entry name" value="bZIP_YAP"/>
    <property type="match status" value="1"/>
</dbReference>
<dbReference type="HOGENOM" id="CLU_2171057_0_0_1"/>
<dbReference type="SMART" id="SM00338">
    <property type="entry name" value="BRLZ"/>
    <property type="match status" value="1"/>
</dbReference>
<feature type="region of interest" description="Disordered" evidence="1">
    <location>
        <begin position="1"/>
        <end position="30"/>
    </location>
</feature>
<reference evidence="3 4" key="1">
    <citation type="submission" date="2013-03" db="EMBL/GenBank/DDBJ databases">
        <title>The Genome Sequence of Exophiala aquamarina CBS 119918.</title>
        <authorList>
            <consortium name="The Broad Institute Genomics Platform"/>
            <person name="Cuomo C."/>
            <person name="de Hoog S."/>
            <person name="Gorbushina A."/>
            <person name="Walker B."/>
            <person name="Young S.K."/>
            <person name="Zeng Q."/>
            <person name="Gargeya S."/>
            <person name="Fitzgerald M."/>
            <person name="Haas B."/>
            <person name="Abouelleil A."/>
            <person name="Allen A.W."/>
            <person name="Alvarado L."/>
            <person name="Arachchi H.M."/>
            <person name="Berlin A.M."/>
            <person name="Chapman S.B."/>
            <person name="Gainer-Dewar J."/>
            <person name="Goldberg J."/>
            <person name="Griggs A."/>
            <person name="Gujja S."/>
            <person name="Hansen M."/>
            <person name="Howarth C."/>
            <person name="Imamovic A."/>
            <person name="Ireland A."/>
            <person name="Larimer J."/>
            <person name="McCowan C."/>
            <person name="Murphy C."/>
            <person name="Pearson M."/>
            <person name="Poon T.W."/>
            <person name="Priest M."/>
            <person name="Roberts A."/>
            <person name="Saif S."/>
            <person name="Shea T."/>
            <person name="Sisk P."/>
            <person name="Sykes S."/>
            <person name="Wortman J."/>
            <person name="Nusbaum C."/>
            <person name="Birren B."/>
        </authorList>
    </citation>
    <scope>NUCLEOTIDE SEQUENCE [LARGE SCALE GENOMIC DNA]</scope>
    <source>
        <strain evidence="3 4">CBS 119918</strain>
    </source>
</reference>
<accession>A0A072NX91</accession>
<dbReference type="InterPro" id="IPR046347">
    <property type="entry name" value="bZIP_sf"/>
</dbReference>
<evidence type="ECO:0000313" key="3">
    <source>
        <dbReference type="EMBL" id="KEF52201.1"/>
    </source>
</evidence>
<dbReference type="VEuPathDB" id="FungiDB:A1O9_11828"/>
<dbReference type="AlphaFoldDB" id="A0A072NX91"/>
<name>A0A072NX91_9EURO</name>
<dbReference type="InterPro" id="IPR004827">
    <property type="entry name" value="bZIP"/>
</dbReference>
<dbReference type="OrthoDB" id="3725125at2759"/>
<sequence>MDVPKDSIALDGDEIRRKRNRDSQRHFREPRNRYVKELEERIATFSKSDSERNAKLLAENNYLRNSLSRARVHSLTLKSVLSELLKSMNEEPCPGITSSLNCRLQRHILV</sequence>
<keyword evidence="4" id="KW-1185">Reference proteome</keyword>
<protein>
    <recommendedName>
        <fullName evidence="2">BZIP domain-containing protein</fullName>
    </recommendedName>
</protein>
<dbReference type="Proteomes" id="UP000027920">
    <property type="component" value="Unassembled WGS sequence"/>
</dbReference>
<evidence type="ECO:0000259" key="2">
    <source>
        <dbReference type="SMART" id="SM00338"/>
    </source>
</evidence>
<dbReference type="EMBL" id="AMGV01000019">
    <property type="protein sequence ID" value="KEF52201.1"/>
    <property type="molecule type" value="Genomic_DNA"/>
</dbReference>
<dbReference type="SUPFAM" id="SSF57959">
    <property type="entry name" value="Leucine zipper domain"/>
    <property type="match status" value="1"/>
</dbReference>
<dbReference type="GO" id="GO:0003700">
    <property type="term" value="F:DNA-binding transcription factor activity"/>
    <property type="evidence" value="ECO:0007669"/>
    <property type="project" value="InterPro"/>
</dbReference>
<comment type="caution">
    <text evidence="3">The sequence shown here is derived from an EMBL/GenBank/DDBJ whole genome shotgun (WGS) entry which is preliminary data.</text>
</comment>
<feature type="domain" description="BZIP" evidence="2">
    <location>
        <begin position="8"/>
        <end position="76"/>
    </location>
</feature>
<feature type="compositionally biased region" description="Basic and acidic residues" evidence="1">
    <location>
        <begin position="13"/>
        <end position="30"/>
    </location>
</feature>
<organism evidence="3 4">
    <name type="scientific">Exophiala aquamarina CBS 119918</name>
    <dbReference type="NCBI Taxonomy" id="1182545"/>
    <lineage>
        <taxon>Eukaryota</taxon>
        <taxon>Fungi</taxon>
        <taxon>Dikarya</taxon>
        <taxon>Ascomycota</taxon>
        <taxon>Pezizomycotina</taxon>
        <taxon>Eurotiomycetes</taxon>
        <taxon>Chaetothyriomycetidae</taxon>
        <taxon>Chaetothyriales</taxon>
        <taxon>Herpotrichiellaceae</taxon>
        <taxon>Exophiala</taxon>
    </lineage>
</organism>
<evidence type="ECO:0000256" key="1">
    <source>
        <dbReference type="SAM" id="MobiDB-lite"/>
    </source>
</evidence>
<proteinExistence type="predicted"/>
<dbReference type="Gene3D" id="1.20.5.170">
    <property type="match status" value="1"/>
</dbReference>
<dbReference type="GeneID" id="25286724"/>